<reference evidence="2 3" key="1">
    <citation type="submission" date="2016-08" db="EMBL/GenBank/DDBJ databases">
        <authorList>
            <consortium name="Pathogen Informatics"/>
        </authorList>
    </citation>
    <scope>NUCLEOTIDE SEQUENCE [LARGE SCALE GENOMIC DNA]</scope>
    <source>
        <strain evidence="2 3">SP11 RLL</strain>
    </source>
</reference>
<evidence type="ECO:0000313" key="2">
    <source>
        <dbReference type="EMBL" id="SCL82583.1"/>
    </source>
</evidence>
<dbReference type="EMBL" id="FMIH01000109">
    <property type="protein sequence ID" value="SCL82583.1"/>
    <property type="molecule type" value="Genomic_DNA"/>
</dbReference>
<gene>
    <name evidence="2" type="ORF">PBSP11RLL_000502200</name>
</gene>
<accession>A0A1D3L6M4</accession>
<dbReference type="Proteomes" id="UP000219974">
    <property type="component" value="Unassembled WGS sequence"/>
</dbReference>
<sequence length="70" mass="8019">MNNFYIQIVLFLLIISLYVNNKTLATEPTPGENATSESTHHYLTSEVYEKNKHLLCTDPEETENTGEVMK</sequence>
<organism evidence="2 3">
    <name type="scientific">Plasmodium berghei</name>
    <dbReference type="NCBI Taxonomy" id="5821"/>
    <lineage>
        <taxon>Eukaryota</taxon>
        <taxon>Sar</taxon>
        <taxon>Alveolata</taxon>
        <taxon>Apicomplexa</taxon>
        <taxon>Aconoidasida</taxon>
        <taxon>Haemosporida</taxon>
        <taxon>Plasmodiidae</taxon>
        <taxon>Plasmodium</taxon>
        <taxon>Plasmodium (Vinckeia)</taxon>
    </lineage>
</organism>
<evidence type="ECO:0008006" key="4">
    <source>
        <dbReference type="Google" id="ProtNLM"/>
    </source>
</evidence>
<keyword evidence="1" id="KW-0732">Signal</keyword>
<evidence type="ECO:0000256" key="1">
    <source>
        <dbReference type="SAM" id="SignalP"/>
    </source>
</evidence>
<proteinExistence type="predicted"/>
<protein>
    <recommendedName>
        <fullName evidence="4">Fam-a protein</fullName>
    </recommendedName>
</protein>
<dbReference type="AlphaFoldDB" id="A0A1D3L6M4"/>
<feature type="chain" id="PRO_5008917240" description="Fam-a protein" evidence="1">
    <location>
        <begin position="26"/>
        <end position="70"/>
    </location>
</feature>
<evidence type="ECO:0000313" key="3">
    <source>
        <dbReference type="Proteomes" id="UP000219974"/>
    </source>
</evidence>
<name>A0A1D3L6M4_PLABE</name>
<feature type="signal peptide" evidence="1">
    <location>
        <begin position="1"/>
        <end position="25"/>
    </location>
</feature>